<dbReference type="Proteomes" id="UP001238540">
    <property type="component" value="Unassembled WGS sequence"/>
</dbReference>
<dbReference type="CDD" id="cd01948">
    <property type="entry name" value="EAL"/>
    <property type="match status" value="1"/>
</dbReference>
<dbReference type="Gene3D" id="3.20.20.450">
    <property type="entry name" value="EAL domain"/>
    <property type="match status" value="1"/>
</dbReference>
<keyword evidence="1" id="KW-0812">Transmembrane</keyword>
<evidence type="ECO:0000256" key="1">
    <source>
        <dbReference type="SAM" id="Phobius"/>
    </source>
</evidence>
<accession>A0ABT8BZL6</accession>
<reference evidence="4" key="1">
    <citation type="journal article" date="2019" name="Int. J. Syst. Evol. Microbiol.">
        <title>The Global Catalogue of Microorganisms (GCM) 10K type strain sequencing project: providing services to taxonomists for standard genome sequencing and annotation.</title>
        <authorList>
            <consortium name="The Broad Institute Genomics Platform"/>
            <consortium name="The Broad Institute Genome Sequencing Center for Infectious Disease"/>
            <person name="Wu L."/>
            <person name="Ma J."/>
        </authorList>
    </citation>
    <scope>NUCLEOTIDE SEQUENCE [LARGE SCALE GENOMIC DNA]</scope>
    <source>
        <strain evidence="4">CECT 7398</strain>
    </source>
</reference>
<dbReference type="InterPro" id="IPR001633">
    <property type="entry name" value="EAL_dom"/>
</dbReference>
<organism evidence="3 4">
    <name type="scientific">Vibrio ostreicida</name>
    <dbReference type="NCBI Taxonomy" id="526588"/>
    <lineage>
        <taxon>Bacteria</taxon>
        <taxon>Pseudomonadati</taxon>
        <taxon>Pseudomonadota</taxon>
        <taxon>Gammaproteobacteria</taxon>
        <taxon>Vibrionales</taxon>
        <taxon>Vibrionaceae</taxon>
        <taxon>Vibrio</taxon>
    </lineage>
</organism>
<protein>
    <submittedName>
        <fullName evidence="3">EAL domain-containing protein</fullName>
    </submittedName>
</protein>
<name>A0ABT8BZL6_9VIBR</name>
<dbReference type="SUPFAM" id="SSF141868">
    <property type="entry name" value="EAL domain-like"/>
    <property type="match status" value="1"/>
</dbReference>
<comment type="caution">
    <text evidence="3">The sequence shown here is derived from an EMBL/GenBank/DDBJ whole genome shotgun (WGS) entry which is preliminary data.</text>
</comment>
<dbReference type="PROSITE" id="PS50883">
    <property type="entry name" value="EAL"/>
    <property type="match status" value="1"/>
</dbReference>
<dbReference type="PANTHER" id="PTHR33121">
    <property type="entry name" value="CYCLIC DI-GMP PHOSPHODIESTERASE PDEF"/>
    <property type="match status" value="1"/>
</dbReference>
<dbReference type="InterPro" id="IPR035919">
    <property type="entry name" value="EAL_sf"/>
</dbReference>
<dbReference type="EMBL" id="JAUFQC010000027">
    <property type="protein sequence ID" value="MDN3612133.1"/>
    <property type="molecule type" value="Genomic_DNA"/>
</dbReference>
<keyword evidence="4" id="KW-1185">Reference proteome</keyword>
<evidence type="ECO:0000259" key="2">
    <source>
        <dbReference type="PROSITE" id="PS50883"/>
    </source>
</evidence>
<dbReference type="InterPro" id="IPR050706">
    <property type="entry name" value="Cyclic-di-GMP_PDE-like"/>
</dbReference>
<feature type="domain" description="EAL" evidence="2">
    <location>
        <begin position="354"/>
        <end position="583"/>
    </location>
</feature>
<sequence>MMYSFSLNAGRSLVFNDNLLYSVGVVEQDKDLDSQYEYECYLSDKEQFVLEYLIKNASRRDPVSPLSIEAAYRETFSEKISTHSLINIIASLRKKYKWLVAQYDGTVNDAQLVVNAFGRGYYIDLDRLSNQQLNAKLATHFNRYQPSLLSMLKTFADIYHRSFLNKAVWILFSAGLVVAFLYGLQIWQLSSMIDKYSRNHAQVADKILALGCDDRSSITEFDRSLSLDSALFVSRSQACLIDRDGIRQLSVNETKLLLERPEFIYMSAQSAEAETRLIGRISKRSFEHHYHNHLWPILVSSIVISHQGEDVVSIGVPFSGIRISAVEFENGTRVFFYSDALFLEWFIMALFLLLARYGKTISQFGVFCCDWSSSHFKLEKVIDTHRDTVLYYEVLTNLKRRSIVQYIDNLVSNQWMTFHTIMIIKTIAKARSGGVLGVYGVNICPSSLLNSQFANLEKYLRLLPAKQVVLELTESAKLHYNKEIYANVNKLKRLGFTIALDDFGTGQSNIEIVSKICPDYLKVDMGFVLGIESEQHKRELLMTLLDIGRLSGCQVIQEGVETRSQQDILHKMGYRLQQGYLYT</sequence>
<dbReference type="PANTHER" id="PTHR33121:SF76">
    <property type="entry name" value="SIGNALING PROTEIN"/>
    <property type="match status" value="1"/>
</dbReference>
<proteinExistence type="predicted"/>
<dbReference type="RefSeq" id="WP_170882493.1">
    <property type="nucleotide sequence ID" value="NZ_JABEYA020000003.1"/>
</dbReference>
<evidence type="ECO:0000313" key="3">
    <source>
        <dbReference type="EMBL" id="MDN3612133.1"/>
    </source>
</evidence>
<keyword evidence="1" id="KW-0472">Membrane</keyword>
<evidence type="ECO:0000313" key="4">
    <source>
        <dbReference type="Proteomes" id="UP001238540"/>
    </source>
</evidence>
<keyword evidence="1" id="KW-1133">Transmembrane helix</keyword>
<dbReference type="SMART" id="SM00052">
    <property type="entry name" value="EAL"/>
    <property type="match status" value="1"/>
</dbReference>
<gene>
    <name evidence="3" type="ORF">QWZ16_21295</name>
</gene>
<feature type="transmembrane region" description="Helical" evidence="1">
    <location>
        <begin position="167"/>
        <end position="187"/>
    </location>
</feature>
<dbReference type="Pfam" id="PF00563">
    <property type="entry name" value="EAL"/>
    <property type="match status" value="1"/>
</dbReference>